<accession>A0ABQ9IJU4</accession>
<organism evidence="1 2">
    <name type="scientific">Dryococelus australis</name>
    <dbReference type="NCBI Taxonomy" id="614101"/>
    <lineage>
        <taxon>Eukaryota</taxon>
        <taxon>Metazoa</taxon>
        <taxon>Ecdysozoa</taxon>
        <taxon>Arthropoda</taxon>
        <taxon>Hexapoda</taxon>
        <taxon>Insecta</taxon>
        <taxon>Pterygota</taxon>
        <taxon>Neoptera</taxon>
        <taxon>Polyneoptera</taxon>
        <taxon>Phasmatodea</taxon>
        <taxon>Verophasmatodea</taxon>
        <taxon>Anareolatae</taxon>
        <taxon>Phasmatidae</taxon>
        <taxon>Eurycanthinae</taxon>
        <taxon>Dryococelus</taxon>
    </lineage>
</organism>
<keyword evidence="2" id="KW-1185">Reference proteome</keyword>
<gene>
    <name evidence="1" type="ORF">PR048_002301</name>
</gene>
<comment type="caution">
    <text evidence="1">The sequence shown here is derived from an EMBL/GenBank/DDBJ whole genome shotgun (WGS) entry which is preliminary data.</text>
</comment>
<evidence type="ECO:0000313" key="1">
    <source>
        <dbReference type="EMBL" id="KAJ8896955.1"/>
    </source>
</evidence>
<sequence length="156" mass="17638">MLVWIHLTEGHIKNALGITQAITLDPNKQWLFLAAVCDLPQVRDKFEADFVAVETAVGKKENLDTVRRPECFTSFDENNFEIMAVVDCFDELNICAVSADSQPFLKLFPNFESNPHEWSNFPTLFITLVAHNPKLSAVKRLSYLIMPNTGDHLGMV</sequence>
<dbReference type="Proteomes" id="UP001159363">
    <property type="component" value="Chromosome 1"/>
</dbReference>
<reference evidence="1 2" key="1">
    <citation type="submission" date="2023-02" db="EMBL/GenBank/DDBJ databases">
        <title>LHISI_Scaffold_Assembly.</title>
        <authorList>
            <person name="Stuart O.P."/>
            <person name="Cleave R."/>
            <person name="Magrath M.J.L."/>
            <person name="Mikheyev A.S."/>
        </authorList>
    </citation>
    <scope>NUCLEOTIDE SEQUENCE [LARGE SCALE GENOMIC DNA]</scope>
    <source>
        <strain evidence="1">Daus_M_001</strain>
        <tissue evidence="1">Leg muscle</tissue>
    </source>
</reference>
<evidence type="ECO:0000313" key="2">
    <source>
        <dbReference type="Proteomes" id="UP001159363"/>
    </source>
</evidence>
<proteinExistence type="predicted"/>
<dbReference type="EMBL" id="JARBHB010000001">
    <property type="protein sequence ID" value="KAJ8896955.1"/>
    <property type="molecule type" value="Genomic_DNA"/>
</dbReference>
<protein>
    <submittedName>
        <fullName evidence="1">Uncharacterized protein</fullName>
    </submittedName>
</protein>
<name>A0ABQ9IJU4_9NEOP</name>